<keyword evidence="8" id="KW-0238">DNA-binding</keyword>
<feature type="region of interest" description="Disordered" evidence="12">
    <location>
        <begin position="1"/>
        <end position="357"/>
    </location>
</feature>
<evidence type="ECO:0000256" key="6">
    <source>
        <dbReference type="ARBA" id="ARBA00022833"/>
    </source>
</evidence>
<proteinExistence type="inferred from homology"/>
<dbReference type="GO" id="GO:0000981">
    <property type="term" value="F:DNA-binding transcription factor activity, RNA polymerase II-specific"/>
    <property type="evidence" value="ECO:0007669"/>
    <property type="project" value="TreeGrafter"/>
</dbReference>
<dbReference type="GO" id="GO:0005634">
    <property type="term" value="C:nucleus"/>
    <property type="evidence" value="ECO:0007669"/>
    <property type="project" value="UniProtKB-SubCell"/>
</dbReference>
<dbReference type="Proteomes" id="UP001175000">
    <property type="component" value="Unassembled WGS sequence"/>
</dbReference>
<accession>A0AA40CCM0</accession>
<dbReference type="Pfam" id="PF00096">
    <property type="entry name" value="zf-C2H2"/>
    <property type="match status" value="2"/>
</dbReference>
<protein>
    <recommendedName>
        <fullName evidence="13">C2H2-type domain-containing protein</fullName>
    </recommendedName>
</protein>
<dbReference type="InterPro" id="IPR013087">
    <property type="entry name" value="Znf_C2H2_type"/>
</dbReference>
<evidence type="ECO:0000313" key="15">
    <source>
        <dbReference type="Proteomes" id="UP001175000"/>
    </source>
</evidence>
<feature type="compositionally biased region" description="Polar residues" evidence="12">
    <location>
        <begin position="480"/>
        <end position="497"/>
    </location>
</feature>
<evidence type="ECO:0000313" key="14">
    <source>
        <dbReference type="EMBL" id="KAK0633275.1"/>
    </source>
</evidence>
<name>A0AA40CCM0_9PEZI</name>
<dbReference type="GO" id="GO:0043565">
    <property type="term" value="F:sequence-specific DNA binding"/>
    <property type="evidence" value="ECO:0007669"/>
    <property type="project" value="TreeGrafter"/>
</dbReference>
<gene>
    <name evidence="14" type="ORF">B0T14DRAFT_533508</name>
</gene>
<feature type="domain" description="C2H2-type" evidence="13">
    <location>
        <begin position="424"/>
        <end position="451"/>
    </location>
</feature>
<feature type="compositionally biased region" description="Gly residues" evidence="12">
    <location>
        <begin position="196"/>
        <end position="207"/>
    </location>
</feature>
<evidence type="ECO:0000256" key="8">
    <source>
        <dbReference type="ARBA" id="ARBA00023125"/>
    </source>
</evidence>
<feature type="compositionally biased region" description="Pro residues" evidence="12">
    <location>
        <begin position="66"/>
        <end position="77"/>
    </location>
</feature>
<keyword evidence="10" id="KW-0539">Nucleus</keyword>
<keyword evidence="3" id="KW-0479">Metal-binding</keyword>
<dbReference type="SUPFAM" id="SSF57667">
    <property type="entry name" value="beta-beta-alpha zinc fingers"/>
    <property type="match status" value="1"/>
</dbReference>
<evidence type="ECO:0000256" key="11">
    <source>
        <dbReference type="PROSITE-ProRule" id="PRU00042"/>
    </source>
</evidence>
<feature type="compositionally biased region" description="Low complexity" evidence="12">
    <location>
        <begin position="40"/>
        <end position="65"/>
    </location>
</feature>
<dbReference type="EMBL" id="JAULSU010000001">
    <property type="protein sequence ID" value="KAK0633275.1"/>
    <property type="molecule type" value="Genomic_DNA"/>
</dbReference>
<dbReference type="SMART" id="SM00355">
    <property type="entry name" value="ZnF_C2H2"/>
    <property type="match status" value="2"/>
</dbReference>
<evidence type="ECO:0000256" key="5">
    <source>
        <dbReference type="ARBA" id="ARBA00022771"/>
    </source>
</evidence>
<feature type="compositionally biased region" description="Low complexity" evidence="12">
    <location>
        <begin position="78"/>
        <end position="88"/>
    </location>
</feature>
<feature type="region of interest" description="Disordered" evidence="12">
    <location>
        <begin position="475"/>
        <end position="528"/>
    </location>
</feature>
<dbReference type="PROSITE" id="PS50157">
    <property type="entry name" value="ZINC_FINGER_C2H2_2"/>
    <property type="match status" value="2"/>
</dbReference>
<evidence type="ECO:0000256" key="3">
    <source>
        <dbReference type="ARBA" id="ARBA00022723"/>
    </source>
</evidence>
<dbReference type="FunFam" id="3.30.160.60:FF:001156">
    <property type="entry name" value="Zinc finger protein 407"/>
    <property type="match status" value="2"/>
</dbReference>
<dbReference type="AlphaFoldDB" id="A0AA40CCM0"/>
<dbReference type="Gene3D" id="3.30.160.60">
    <property type="entry name" value="Classic Zinc Finger"/>
    <property type="match status" value="2"/>
</dbReference>
<keyword evidence="4" id="KW-0677">Repeat</keyword>
<comment type="caution">
    <text evidence="14">The sequence shown here is derived from an EMBL/GenBank/DDBJ whole genome shotgun (WGS) entry which is preliminary data.</text>
</comment>
<keyword evidence="15" id="KW-1185">Reference proteome</keyword>
<evidence type="ECO:0000256" key="2">
    <source>
        <dbReference type="ARBA" id="ARBA00006991"/>
    </source>
</evidence>
<evidence type="ECO:0000256" key="7">
    <source>
        <dbReference type="ARBA" id="ARBA00023015"/>
    </source>
</evidence>
<evidence type="ECO:0000256" key="1">
    <source>
        <dbReference type="ARBA" id="ARBA00004123"/>
    </source>
</evidence>
<keyword evidence="6" id="KW-0862">Zinc</keyword>
<dbReference type="PROSITE" id="PS00028">
    <property type="entry name" value="ZINC_FINGER_C2H2_1"/>
    <property type="match status" value="1"/>
</dbReference>
<comment type="subcellular location">
    <subcellularLocation>
        <location evidence="1">Nucleus</location>
    </subcellularLocation>
</comment>
<keyword evidence="7" id="KW-0805">Transcription regulation</keyword>
<evidence type="ECO:0000256" key="9">
    <source>
        <dbReference type="ARBA" id="ARBA00023163"/>
    </source>
</evidence>
<keyword evidence="5 11" id="KW-0863">Zinc-finger</keyword>
<evidence type="ECO:0000256" key="4">
    <source>
        <dbReference type="ARBA" id="ARBA00022737"/>
    </source>
</evidence>
<dbReference type="PANTHER" id="PTHR24408:SF58">
    <property type="entry name" value="TRANSCRIPTION FACTOR (TFIIIA), PUTATIVE (AFU_ORTHOLOGUE AFUA_1G05150)-RELATED"/>
    <property type="match status" value="1"/>
</dbReference>
<evidence type="ECO:0000256" key="12">
    <source>
        <dbReference type="SAM" id="MobiDB-lite"/>
    </source>
</evidence>
<feature type="compositionally biased region" description="Polar residues" evidence="12">
    <location>
        <begin position="141"/>
        <end position="186"/>
    </location>
</feature>
<dbReference type="PANTHER" id="PTHR24408">
    <property type="entry name" value="ZINC FINGER PROTEIN"/>
    <property type="match status" value="1"/>
</dbReference>
<evidence type="ECO:0000256" key="10">
    <source>
        <dbReference type="ARBA" id="ARBA00023242"/>
    </source>
</evidence>
<dbReference type="InterPro" id="IPR036236">
    <property type="entry name" value="Znf_C2H2_sf"/>
</dbReference>
<evidence type="ECO:0000259" key="13">
    <source>
        <dbReference type="PROSITE" id="PS50157"/>
    </source>
</evidence>
<comment type="similarity">
    <text evidence="2">Belongs to the krueppel C2H2-type zinc-finger protein family.</text>
</comment>
<keyword evidence="9" id="KW-0804">Transcription</keyword>
<feature type="compositionally biased region" description="Pro residues" evidence="12">
    <location>
        <begin position="316"/>
        <end position="327"/>
    </location>
</feature>
<feature type="compositionally biased region" description="Low complexity" evidence="12">
    <location>
        <begin position="253"/>
        <end position="282"/>
    </location>
</feature>
<organism evidence="14 15">
    <name type="scientific">Immersiella caudata</name>
    <dbReference type="NCBI Taxonomy" id="314043"/>
    <lineage>
        <taxon>Eukaryota</taxon>
        <taxon>Fungi</taxon>
        <taxon>Dikarya</taxon>
        <taxon>Ascomycota</taxon>
        <taxon>Pezizomycotina</taxon>
        <taxon>Sordariomycetes</taxon>
        <taxon>Sordariomycetidae</taxon>
        <taxon>Sordariales</taxon>
        <taxon>Lasiosphaeriaceae</taxon>
        <taxon>Immersiella</taxon>
    </lineage>
</organism>
<feature type="domain" description="C2H2-type" evidence="13">
    <location>
        <begin position="452"/>
        <end position="480"/>
    </location>
</feature>
<feature type="compositionally biased region" description="Basic residues" evidence="12">
    <location>
        <begin position="243"/>
        <end position="252"/>
    </location>
</feature>
<reference evidence="14" key="1">
    <citation type="submission" date="2023-06" db="EMBL/GenBank/DDBJ databases">
        <title>Genome-scale phylogeny and comparative genomics of the fungal order Sordariales.</title>
        <authorList>
            <consortium name="Lawrence Berkeley National Laboratory"/>
            <person name="Hensen N."/>
            <person name="Bonometti L."/>
            <person name="Westerberg I."/>
            <person name="Brannstrom I.O."/>
            <person name="Guillou S."/>
            <person name="Cros-Aarteil S."/>
            <person name="Calhoun S."/>
            <person name="Haridas S."/>
            <person name="Kuo A."/>
            <person name="Mondo S."/>
            <person name="Pangilinan J."/>
            <person name="Riley R."/>
            <person name="Labutti K."/>
            <person name="Andreopoulos B."/>
            <person name="Lipzen A."/>
            <person name="Chen C."/>
            <person name="Yanf M."/>
            <person name="Daum C."/>
            <person name="Ng V."/>
            <person name="Clum A."/>
            <person name="Steindorff A."/>
            <person name="Ohm R."/>
            <person name="Martin F."/>
            <person name="Silar P."/>
            <person name="Natvig D."/>
            <person name="Lalanne C."/>
            <person name="Gautier V."/>
            <person name="Ament-Velasquez S.L."/>
            <person name="Kruys A."/>
            <person name="Hutchinson M.I."/>
            <person name="Powell A.J."/>
            <person name="Barry K."/>
            <person name="Miller A.N."/>
            <person name="Grigoriev I.V."/>
            <person name="Debuchy R."/>
            <person name="Gladieux P."/>
            <person name="Thoren M.H."/>
            <person name="Johannesson H."/>
        </authorList>
    </citation>
    <scope>NUCLEOTIDE SEQUENCE</scope>
    <source>
        <strain evidence="14">CBS 606.72</strain>
    </source>
</reference>
<feature type="compositionally biased region" description="Low complexity" evidence="12">
    <location>
        <begin position="113"/>
        <end position="127"/>
    </location>
</feature>
<sequence length="528" mass="55754">METASFASRRPAATNLPNFSLPPPDIPSTRYPNHNHSHSHTISTTPRSSSSGGPRVPSLLTMTRSPPLPPPSPPYSQPPTRTTPSSNTAAGTGFLTPSSGVASDGLSPASGVNTGSSNASQQGNGQQVYYPVNGSWPTPGPNSSYTYNQRPSLYSQVSPSLPQFSARPSASPVNGDTLSQPPTSYQDHPAFPSPIGPGGGGGGGGPPGHSHSHHAQQPQQQQQQQQQQTQQHQAHQQQQQQQQHHHHHHHHQQPPSQSLHTPTGAPPQASSQQSSSTVAGPSAGATESNHYRQPPTPGYGYPPVSTPQQNSFPSFQGPPPHPSPTAPSPTTTTAGSLPHSMLTSGMRPPQLGFPGRPMPPMGSYAAFSQLTGPVLSNMHQPGAPLSMVGGGGMPPMSQHYGHHLPYGLHGHHSTGGAPAQERPFKCDQCPQSFNRNHDLKRHKRIHLAVKPFPCNNCEKSFSRKDALKRHRLVKGCGDKANNNNSHTATSGSETHIASNGGADRGTPPNQSDSMSDDGDGSPRTVKKE</sequence>
<feature type="compositionally biased region" description="Low complexity" evidence="12">
    <location>
        <begin position="215"/>
        <end position="242"/>
    </location>
</feature>
<dbReference type="GO" id="GO:0008270">
    <property type="term" value="F:zinc ion binding"/>
    <property type="evidence" value="ECO:0007669"/>
    <property type="project" value="UniProtKB-KW"/>
</dbReference>